<accession>A0A2I0TKQ0</accession>
<name>A0A2I0TKQ0_LIMLA</name>
<sequence length="99" mass="11188">MSRGKREGEDELHGFLHLMAEVPLRLKEEAMARNGDAHFTPRDKCNLGTLQDPLRQAEVSNSVWLPNQEGRDELRVAGLFTISSGRIYSPLHLLLQPQP</sequence>
<organism evidence="1 2">
    <name type="scientific">Limosa lapponica baueri</name>
    <dbReference type="NCBI Taxonomy" id="1758121"/>
    <lineage>
        <taxon>Eukaryota</taxon>
        <taxon>Metazoa</taxon>
        <taxon>Chordata</taxon>
        <taxon>Craniata</taxon>
        <taxon>Vertebrata</taxon>
        <taxon>Euteleostomi</taxon>
        <taxon>Archelosauria</taxon>
        <taxon>Archosauria</taxon>
        <taxon>Dinosauria</taxon>
        <taxon>Saurischia</taxon>
        <taxon>Theropoda</taxon>
        <taxon>Coelurosauria</taxon>
        <taxon>Aves</taxon>
        <taxon>Neognathae</taxon>
        <taxon>Neoaves</taxon>
        <taxon>Charadriiformes</taxon>
        <taxon>Scolopacidae</taxon>
        <taxon>Limosa</taxon>
    </lineage>
</organism>
<dbReference type="Proteomes" id="UP000233556">
    <property type="component" value="Unassembled WGS sequence"/>
</dbReference>
<reference evidence="2" key="2">
    <citation type="submission" date="2017-12" db="EMBL/GenBank/DDBJ databases">
        <title>Genome sequence of the Bar-tailed Godwit (Limosa lapponica baueri).</title>
        <authorList>
            <person name="Lima N.C.B."/>
            <person name="Parody-Merino A.M."/>
            <person name="Battley P.F."/>
            <person name="Fidler A.E."/>
            <person name="Prosdocimi F."/>
        </authorList>
    </citation>
    <scope>NUCLEOTIDE SEQUENCE [LARGE SCALE GENOMIC DNA]</scope>
</reference>
<evidence type="ECO:0000313" key="2">
    <source>
        <dbReference type="Proteomes" id="UP000233556"/>
    </source>
</evidence>
<proteinExistence type="predicted"/>
<reference evidence="2" key="1">
    <citation type="submission" date="2017-11" db="EMBL/GenBank/DDBJ databases">
        <authorList>
            <person name="Lima N.C."/>
            <person name="Parody-Merino A.M."/>
            <person name="Battley P.F."/>
            <person name="Fidler A.E."/>
            <person name="Prosdocimi F."/>
        </authorList>
    </citation>
    <scope>NUCLEOTIDE SEQUENCE [LARGE SCALE GENOMIC DNA]</scope>
</reference>
<keyword evidence="2" id="KW-1185">Reference proteome</keyword>
<evidence type="ECO:0000313" key="1">
    <source>
        <dbReference type="EMBL" id="PKU34303.1"/>
    </source>
</evidence>
<dbReference type="EMBL" id="KZ509241">
    <property type="protein sequence ID" value="PKU34303.1"/>
    <property type="molecule type" value="Genomic_DNA"/>
</dbReference>
<protein>
    <submittedName>
        <fullName evidence="1">Uncharacterized protein</fullName>
    </submittedName>
</protein>
<gene>
    <name evidence="1" type="ORF">llap_15393</name>
</gene>
<dbReference type="AlphaFoldDB" id="A0A2I0TKQ0"/>